<comment type="caution">
    <text evidence="2">The sequence shown here is derived from an EMBL/GenBank/DDBJ whole genome shotgun (WGS) entry which is preliminary data.</text>
</comment>
<dbReference type="OrthoDB" id="2571246at2"/>
<dbReference type="InterPro" id="IPR013785">
    <property type="entry name" value="Aldolase_TIM"/>
</dbReference>
<dbReference type="EMBL" id="JXSQ01000003">
    <property type="protein sequence ID" value="KIP53256.1"/>
    <property type="molecule type" value="Genomic_DNA"/>
</dbReference>
<sequence>MSNLQNGYTMDKLEAPFFEIGPKNLLRLPEIIELAQAAQVAAKRNRVAVILTVPAPLIAQVRAAVPGVHVFAQTMDAEEPGTSVGRTIAESLKDAGASGVMLNHDSCPLDTESLERAIARAHANGLMTMVCAGNREQVLSLARLRPTVILFEPPELIGHSGGEARPWIQDIDARMSELAPEVLMMHAGGVGAPDDARQIMTDGASGTGATSGVLRAASPVAAVAEFVRATRAGFDDYQAAMVVSGSVPMAATSER</sequence>
<dbReference type="InterPro" id="IPR035990">
    <property type="entry name" value="TIM_sf"/>
</dbReference>
<dbReference type="PROSITE" id="PS51440">
    <property type="entry name" value="TIM_2"/>
    <property type="match status" value="1"/>
</dbReference>
<proteinExistence type="predicted"/>
<name>A0A0D0I0C2_9MICO</name>
<protein>
    <recommendedName>
        <fullName evidence="4">Triosephosphate isomerase</fullName>
    </recommendedName>
</protein>
<dbReference type="Pfam" id="PF00121">
    <property type="entry name" value="TIM"/>
    <property type="match status" value="1"/>
</dbReference>
<dbReference type="AlphaFoldDB" id="A0A0D0I0C2"/>
<dbReference type="RefSeq" id="WP_042542976.1">
    <property type="nucleotide sequence ID" value="NZ_JXSQ01000003.1"/>
</dbReference>
<dbReference type="Gene3D" id="3.20.20.70">
    <property type="entry name" value="Aldolase class I"/>
    <property type="match status" value="1"/>
</dbReference>
<reference evidence="2 3" key="1">
    <citation type="submission" date="2015-01" db="EMBL/GenBank/DDBJ databases">
        <title>Draft genome sequence of Leucobacter komagatae strain VKM ST2845.</title>
        <authorList>
            <person name="Karlyshev A.V."/>
            <person name="Kudryashova E.B."/>
        </authorList>
    </citation>
    <scope>NUCLEOTIDE SEQUENCE [LARGE SCALE GENOMIC DNA]</scope>
    <source>
        <strain evidence="2 3">VKM ST2845</strain>
    </source>
</reference>
<evidence type="ECO:0008006" key="4">
    <source>
        <dbReference type="Google" id="ProtNLM"/>
    </source>
</evidence>
<gene>
    <name evidence="2" type="ORF">SD72_03030</name>
</gene>
<dbReference type="GO" id="GO:0004807">
    <property type="term" value="F:triose-phosphate isomerase activity"/>
    <property type="evidence" value="ECO:0007669"/>
    <property type="project" value="InterPro"/>
</dbReference>
<dbReference type="Proteomes" id="UP000032120">
    <property type="component" value="Unassembled WGS sequence"/>
</dbReference>
<accession>A0A0D0I0C2</accession>
<evidence type="ECO:0000313" key="3">
    <source>
        <dbReference type="Proteomes" id="UP000032120"/>
    </source>
</evidence>
<evidence type="ECO:0000256" key="1">
    <source>
        <dbReference type="ARBA" id="ARBA00023235"/>
    </source>
</evidence>
<evidence type="ECO:0000313" key="2">
    <source>
        <dbReference type="EMBL" id="KIP53256.1"/>
    </source>
</evidence>
<keyword evidence="1" id="KW-0413">Isomerase</keyword>
<dbReference type="InterPro" id="IPR000652">
    <property type="entry name" value="Triosephosphate_isomerase"/>
</dbReference>
<dbReference type="SUPFAM" id="SSF51351">
    <property type="entry name" value="Triosephosphate isomerase (TIM)"/>
    <property type="match status" value="1"/>
</dbReference>
<organism evidence="2 3">
    <name type="scientific">Leucobacter komagatae</name>
    <dbReference type="NCBI Taxonomy" id="55969"/>
    <lineage>
        <taxon>Bacteria</taxon>
        <taxon>Bacillati</taxon>
        <taxon>Actinomycetota</taxon>
        <taxon>Actinomycetes</taxon>
        <taxon>Micrococcales</taxon>
        <taxon>Microbacteriaceae</taxon>
        <taxon>Leucobacter</taxon>
    </lineage>
</organism>
<keyword evidence="3" id="KW-1185">Reference proteome</keyword>